<name>D9R1N3_LACSW</name>
<keyword evidence="3" id="KW-1185">Reference proteome</keyword>
<dbReference type="AlphaFoldDB" id="D9R1N3"/>
<keyword evidence="2" id="KW-0966">Cell projection</keyword>
<dbReference type="EMBL" id="CP002109">
    <property type="protein sequence ID" value="ADL06556.1"/>
    <property type="molecule type" value="Genomic_DNA"/>
</dbReference>
<evidence type="ECO:0000313" key="3">
    <source>
        <dbReference type="Proteomes" id="UP000001662"/>
    </source>
</evidence>
<keyword evidence="2" id="KW-0969">Cilium</keyword>
<dbReference type="KEGG" id="csh:Closa_4047"/>
<dbReference type="EMBL" id="CP002109">
    <property type="protein sequence ID" value="ADL03395.1"/>
    <property type="molecule type" value="Genomic_DNA"/>
</dbReference>
<protein>
    <submittedName>
        <fullName evidence="2">Flagellar motor protein</fullName>
    </submittedName>
</protein>
<evidence type="ECO:0000313" key="2">
    <source>
        <dbReference type="EMBL" id="ADL06556.1"/>
    </source>
</evidence>
<dbReference type="HOGENOM" id="CLU_3042247_0_0_9"/>
<accession>D9R1N3</accession>
<evidence type="ECO:0000313" key="1">
    <source>
        <dbReference type="EMBL" id="ADL03395.1"/>
    </source>
</evidence>
<dbReference type="KEGG" id="csh:Closa_0770"/>
<dbReference type="PaxDb" id="610130-Closa_0770"/>
<dbReference type="Proteomes" id="UP000001662">
    <property type="component" value="Chromosome"/>
</dbReference>
<dbReference type="STRING" id="610130.Closa_0770"/>
<sequence length="54" mass="6183">MQKVIIYFTPSELAAVRGISLSSLFEAIRQKQIPYVKTEEGMKIPVTYYIDNDS</sequence>
<keyword evidence="2" id="KW-0282">Flagellum</keyword>
<proteinExistence type="predicted"/>
<reference evidence="2 3" key="1">
    <citation type="submission" date="2010-07" db="EMBL/GenBank/DDBJ databases">
        <title>Complete sequence of Clostridium saccharolyticum WM1.</title>
        <authorList>
            <consortium name="US DOE Joint Genome Institute"/>
            <person name="Lucas S."/>
            <person name="Copeland A."/>
            <person name="Lapidus A."/>
            <person name="Cheng J.-F."/>
            <person name="Bruce D."/>
            <person name="Goodwin L."/>
            <person name="Pitluck S."/>
            <person name="Chertkov O."/>
            <person name="Detter J.C."/>
            <person name="Han C."/>
            <person name="Tapia R."/>
            <person name="Land M."/>
            <person name="Hauser L."/>
            <person name="Chang Y.-J."/>
            <person name="Jeffries C."/>
            <person name="Kyrpides N."/>
            <person name="Ivanova N."/>
            <person name="Mikhailova N."/>
            <person name="Mouttaki H."/>
            <person name="Lin L."/>
            <person name="Zhou J."/>
            <person name="Hemme C.L."/>
            <person name="Woyke T."/>
        </authorList>
    </citation>
    <scope>NUCLEOTIDE SEQUENCE [LARGE SCALE GENOMIC DNA]</scope>
    <source>
        <strain evidence="3">ATCC 35040 / DSM 2544 / NRCC 2533 / WM1</strain>
        <strain evidence="2">WM1</strain>
    </source>
</reference>
<organism evidence="2 3">
    <name type="scientific">Lacrimispora saccharolytica (strain ATCC 35040 / DSM 2544 / NRCC 2533 / WM1)</name>
    <name type="common">Clostridium saccharolyticum</name>
    <dbReference type="NCBI Taxonomy" id="610130"/>
    <lineage>
        <taxon>Bacteria</taxon>
        <taxon>Bacillati</taxon>
        <taxon>Bacillota</taxon>
        <taxon>Clostridia</taxon>
        <taxon>Lachnospirales</taxon>
        <taxon>Lachnospiraceae</taxon>
        <taxon>Lacrimispora</taxon>
    </lineage>
</organism>
<gene>
    <name evidence="1" type="ordered locus">Closa_0770</name>
    <name evidence="2" type="ordered locus">Closa_4047</name>
</gene>